<dbReference type="NCBIfam" id="TIGR03458">
    <property type="entry name" value="YgfH_subfam"/>
    <property type="match status" value="1"/>
</dbReference>
<organism evidence="4 5">
    <name type="scientific">Sphingomonas canadensis</name>
    <dbReference type="NCBI Taxonomy" id="1219257"/>
    <lineage>
        <taxon>Bacteria</taxon>
        <taxon>Pseudomonadati</taxon>
        <taxon>Pseudomonadota</taxon>
        <taxon>Alphaproteobacteria</taxon>
        <taxon>Sphingomonadales</taxon>
        <taxon>Sphingomonadaceae</taxon>
        <taxon>Sphingomonas</taxon>
    </lineage>
</organism>
<evidence type="ECO:0000259" key="2">
    <source>
        <dbReference type="Pfam" id="PF02550"/>
    </source>
</evidence>
<dbReference type="Gene3D" id="3.40.1080.10">
    <property type="entry name" value="Glutaconate Coenzyme A-transferase"/>
    <property type="match status" value="1"/>
</dbReference>
<feature type="domain" description="Acetyl-CoA hydrolase/transferase N-terminal" evidence="2">
    <location>
        <begin position="11"/>
        <end position="221"/>
    </location>
</feature>
<reference evidence="5" key="1">
    <citation type="journal article" date="2019" name="Int. J. Syst. Evol. Microbiol.">
        <title>The Global Catalogue of Microorganisms (GCM) 10K type strain sequencing project: providing services to taxonomists for standard genome sequencing and annotation.</title>
        <authorList>
            <consortium name="The Broad Institute Genomics Platform"/>
            <consortium name="The Broad Institute Genome Sequencing Center for Infectious Disease"/>
            <person name="Wu L."/>
            <person name="Ma J."/>
        </authorList>
    </citation>
    <scope>NUCLEOTIDE SEQUENCE [LARGE SCALE GENOMIC DNA]</scope>
    <source>
        <strain evidence="5">CCUG 62982</strain>
    </source>
</reference>
<dbReference type="GO" id="GO:0016787">
    <property type="term" value="F:hydrolase activity"/>
    <property type="evidence" value="ECO:0007669"/>
    <property type="project" value="UniProtKB-KW"/>
</dbReference>
<dbReference type="InterPro" id="IPR038460">
    <property type="entry name" value="AcetylCoA_hyd_C_sf"/>
</dbReference>
<keyword evidence="5" id="KW-1185">Reference proteome</keyword>
<evidence type="ECO:0000313" key="4">
    <source>
        <dbReference type="EMBL" id="MFD0948075.1"/>
    </source>
</evidence>
<dbReference type="InterPro" id="IPR017821">
    <property type="entry name" value="Succinate_CoA_transferase"/>
</dbReference>
<dbReference type="PANTHER" id="PTHR43609">
    <property type="entry name" value="ACETYL-COA HYDROLASE"/>
    <property type="match status" value="1"/>
</dbReference>
<dbReference type="Gene3D" id="3.30.750.70">
    <property type="entry name" value="4-hydroxybutyrate coenzyme like domains"/>
    <property type="match status" value="1"/>
</dbReference>
<dbReference type="EMBL" id="JBHTJG010000010">
    <property type="protein sequence ID" value="MFD0948075.1"/>
    <property type="molecule type" value="Genomic_DNA"/>
</dbReference>
<dbReference type="SUPFAM" id="SSF100950">
    <property type="entry name" value="NagB/RpiA/CoA transferase-like"/>
    <property type="match status" value="2"/>
</dbReference>
<evidence type="ECO:0000313" key="5">
    <source>
        <dbReference type="Proteomes" id="UP001596977"/>
    </source>
</evidence>
<feature type="domain" description="Acetyl-CoA hydrolase/transferase C-terminal" evidence="3">
    <location>
        <begin position="333"/>
        <end position="468"/>
    </location>
</feature>
<dbReference type="InterPro" id="IPR037171">
    <property type="entry name" value="NagB/RpiA_transferase-like"/>
</dbReference>
<dbReference type="Pfam" id="PF13336">
    <property type="entry name" value="AcetylCoA_hyd_C"/>
    <property type="match status" value="1"/>
</dbReference>
<comment type="similarity">
    <text evidence="1">Belongs to the acetyl-CoA hydrolase/transferase family.</text>
</comment>
<sequence length="503" mass="54368">MTSRIANAALRAKVMDAQAAAAMIESGTTLGMSGFTGSGYPKAVPMALAARIEAEHAAGRPFRVRVWTGASTGPELDGALAKANGIEFRLPYNSDPVAREKINRGEMEYFDMHLSQVAPMAWQGLLGPLDVAVVEVAGIREDGALIPSSSVGNNKTWLDRAQKVILEVNRWQNPAMEGMHDIYYGTHLPPDRVPIPLVRPDDRIGSPYFSCDPERIVAIVETDTPDRNLPFAAPDAAALAIAGHLLEFFRHEVARGRLPASLLPIQSGVGNVANAVLTGLVDAPFENMTAYTEVIQDGMLDLLDAGKLRVASATSFSLSPEAAARINADMARYRDRMILRPQEISNHPELIRRLGCIAMNGMIEADIYGSVNSTHVMGSRIQNGIGGSGDFARNAFVSIFMTPSTAKGGAISAIVPQVPHVDHIAQDVQVIVTEQGLADLRGLSPKQRAALIIERCAHPAYRPMLADYYDRARAGSYGLQSPSLLNEALSWHQRFIETGSMLR</sequence>
<protein>
    <submittedName>
        <fullName evidence="4">Acetyl-CoA hydrolase/transferase family protein</fullName>
    </submittedName>
</protein>
<gene>
    <name evidence="4" type="ORF">ACFQ1E_17155</name>
</gene>
<dbReference type="RefSeq" id="WP_264945899.1">
    <property type="nucleotide sequence ID" value="NZ_JAPDRA010000010.1"/>
</dbReference>
<dbReference type="Pfam" id="PF02550">
    <property type="entry name" value="AcetylCoA_hydro"/>
    <property type="match status" value="1"/>
</dbReference>
<name>A0ABW3HCE2_9SPHN</name>
<comment type="caution">
    <text evidence="4">The sequence shown here is derived from an EMBL/GenBank/DDBJ whole genome shotgun (WGS) entry which is preliminary data.</text>
</comment>
<proteinExistence type="inferred from homology"/>
<evidence type="ECO:0000256" key="1">
    <source>
        <dbReference type="ARBA" id="ARBA00009632"/>
    </source>
</evidence>
<dbReference type="Gene3D" id="3.40.1080.20">
    <property type="entry name" value="Acetyl-CoA hydrolase/transferase C-terminal domain"/>
    <property type="match status" value="1"/>
</dbReference>
<dbReference type="InterPro" id="IPR003702">
    <property type="entry name" value="ActCoA_hydro_N"/>
</dbReference>
<accession>A0ABW3HCE2</accession>
<keyword evidence="4" id="KW-0378">Hydrolase</keyword>
<dbReference type="Proteomes" id="UP001596977">
    <property type="component" value="Unassembled WGS sequence"/>
</dbReference>
<evidence type="ECO:0000259" key="3">
    <source>
        <dbReference type="Pfam" id="PF13336"/>
    </source>
</evidence>
<dbReference type="InterPro" id="IPR026888">
    <property type="entry name" value="AcetylCoA_hyd_C"/>
</dbReference>
<dbReference type="InterPro" id="IPR046433">
    <property type="entry name" value="ActCoA_hydro"/>
</dbReference>
<dbReference type="PANTHER" id="PTHR43609:SF1">
    <property type="entry name" value="ACETYL-COA HYDROLASE"/>
    <property type="match status" value="1"/>
</dbReference>